<dbReference type="InterPro" id="IPR036188">
    <property type="entry name" value="FAD/NAD-bd_sf"/>
</dbReference>
<gene>
    <name evidence="1" type="ORF">SLS58_000174</name>
</gene>
<dbReference type="SUPFAM" id="SSF51905">
    <property type="entry name" value="FAD/NAD(P)-binding domain"/>
    <property type="match status" value="1"/>
</dbReference>
<dbReference type="Proteomes" id="UP001521184">
    <property type="component" value="Unassembled WGS sequence"/>
</dbReference>
<evidence type="ECO:0000313" key="2">
    <source>
        <dbReference type="Proteomes" id="UP001521184"/>
    </source>
</evidence>
<accession>A0ABR3U5V3</accession>
<proteinExistence type="predicted"/>
<keyword evidence="2" id="KW-1185">Reference proteome</keyword>
<name>A0ABR3U5V3_9PEZI</name>
<comment type="caution">
    <text evidence="1">The sequence shown here is derived from an EMBL/GenBank/DDBJ whole genome shotgun (WGS) entry which is preliminary data.</text>
</comment>
<dbReference type="EMBL" id="JAKEKT020000001">
    <property type="protein sequence ID" value="KAL1652050.1"/>
    <property type="molecule type" value="Genomic_DNA"/>
</dbReference>
<reference evidence="1 2" key="1">
    <citation type="journal article" date="2023" name="Plant Dis.">
        <title>First Report of Diplodia intermedia Causing Canker and Dieback Diseases on Apple Trees in Canada.</title>
        <authorList>
            <person name="Ellouze W."/>
            <person name="Ilyukhin E."/>
            <person name="Sulman M."/>
            <person name="Ali S."/>
        </authorList>
    </citation>
    <scope>NUCLEOTIDE SEQUENCE [LARGE SCALE GENOMIC DNA]</scope>
    <source>
        <strain evidence="1 2">M45-28</strain>
    </source>
</reference>
<organism evidence="1 2">
    <name type="scientific">Diplodia intermedia</name>
    <dbReference type="NCBI Taxonomy" id="856260"/>
    <lineage>
        <taxon>Eukaryota</taxon>
        <taxon>Fungi</taxon>
        <taxon>Dikarya</taxon>
        <taxon>Ascomycota</taxon>
        <taxon>Pezizomycotina</taxon>
        <taxon>Dothideomycetes</taxon>
        <taxon>Dothideomycetes incertae sedis</taxon>
        <taxon>Botryosphaeriales</taxon>
        <taxon>Botryosphaeriaceae</taxon>
        <taxon>Diplodia</taxon>
    </lineage>
</organism>
<evidence type="ECO:0000313" key="1">
    <source>
        <dbReference type="EMBL" id="KAL1652050.1"/>
    </source>
</evidence>
<protein>
    <submittedName>
        <fullName evidence="1">Uncharacterized protein</fullName>
    </submittedName>
</protein>
<sequence length="120" mass="12887">MALKDVSNADRHFAAGDICHWSGIKRAGPAMVMGRIAAANIFNAILKKDDPNVKVEVAEFPEVVPMMALAIGSAAITYHPSKGVLWGPERLTEVFGNDLGWANTLRFLGLSDPEPSVEAL</sequence>